<keyword evidence="5 8" id="KW-1133">Transmembrane helix</keyword>
<comment type="subcellular location">
    <subcellularLocation>
        <location evidence="1">Endomembrane system</location>
        <topology evidence="1">Multi-pass membrane protein</topology>
    </subcellularLocation>
</comment>
<dbReference type="InterPro" id="IPR006043">
    <property type="entry name" value="NCS2"/>
</dbReference>
<dbReference type="AlphaFoldDB" id="A0A6A6B0K1"/>
<dbReference type="GO" id="GO:0005886">
    <property type="term" value="C:plasma membrane"/>
    <property type="evidence" value="ECO:0007669"/>
    <property type="project" value="TreeGrafter"/>
</dbReference>
<feature type="compositionally biased region" description="Low complexity" evidence="7">
    <location>
        <begin position="574"/>
        <end position="585"/>
    </location>
</feature>
<feature type="transmembrane region" description="Helical" evidence="8">
    <location>
        <begin position="458"/>
        <end position="476"/>
    </location>
</feature>
<evidence type="ECO:0000256" key="7">
    <source>
        <dbReference type="SAM" id="MobiDB-lite"/>
    </source>
</evidence>
<dbReference type="PANTHER" id="PTHR43337:SF1">
    <property type="entry name" value="XANTHINE_URACIL PERMEASE C887.17-RELATED"/>
    <property type="match status" value="1"/>
</dbReference>
<evidence type="ECO:0000256" key="4">
    <source>
        <dbReference type="ARBA" id="ARBA00022692"/>
    </source>
</evidence>
<keyword evidence="10" id="KW-1185">Reference proteome</keyword>
<feature type="transmembrane region" description="Helical" evidence="8">
    <location>
        <begin position="185"/>
        <end position="211"/>
    </location>
</feature>
<reference evidence="9" key="1">
    <citation type="journal article" date="2020" name="Stud. Mycol.">
        <title>101 Dothideomycetes genomes: a test case for predicting lifestyles and emergence of pathogens.</title>
        <authorList>
            <person name="Haridas S."/>
            <person name="Albert R."/>
            <person name="Binder M."/>
            <person name="Bloem J."/>
            <person name="Labutti K."/>
            <person name="Salamov A."/>
            <person name="Andreopoulos B."/>
            <person name="Baker S."/>
            <person name="Barry K."/>
            <person name="Bills G."/>
            <person name="Bluhm B."/>
            <person name="Cannon C."/>
            <person name="Castanera R."/>
            <person name="Culley D."/>
            <person name="Daum C."/>
            <person name="Ezra D."/>
            <person name="Gonzalez J."/>
            <person name="Henrissat B."/>
            <person name="Kuo A."/>
            <person name="Liang C."/>
            <person name="Lipzen A."/>
            <person name="Lutzoni F."/>
            <person name="Magnuson J."/>
            <person name="Mondo S."/>
            <person name="Nolan M."/>
            <person name="Ohm R."/>
            <person name="Pangilinan J."/>
            <person name="Park H.-J."/>
            <person name="Ramirez L."/>
            <person name="Alfaro M."/>
            <person name="Sun H."/>
            <person name="Tritt A."/>
            <person name="Yoshinaga Y."/>
            <person name="Zwiers L.-H."/>
            <person name="Turgeon B."/>
            <person name="Goodwin S."/>
            <person name="Spatafora J."/>
            <person name="Crous P."/>
            <person name="Grigoriev I."/>
        </authorList>
    </citation>
    <scope>NUCLEOTIDE SEQUENCE</scope>
    <source>
        <strain evidence="9">CBS 121167</strain>
    </source>
</reference>
<name>A0A6A6B0K1_9PEZI</name>
<keyword evidence="3" id="KW-0813">Transport</keyword>
<dbReference type="InterPro" id="IPR045018">
    <property type="entry name" value="Azg-like"/>
</dbReference>
<keyword evidence="6 8" id="KW-0472">Membrane</keyword>
<evidence type="ECO:0000256" key="8">
    <source>
        <dbReference type="SAM" id="Phobius"/>
    </source>
</evidence>
<feature type="transmembrane region" description="Helical" evidence="8">
    <location>
        <begin position="151"/>
        <end position="173"/>
    </location>
</feature>
<feature type="compositionally biased region" description="Polar residues" evidence="7">
    <location>
        <begin position="560"/>
        <end position="571"/>
    </location>
</feature>
<dbReference type="PANTHER" id="PTHR43337">
    <property type="entry name" value="XANTHINE/URACIL PERMEASE C887.17-RELATED"/>
    <property type="match status" value="1"/>
</dbReference>
<evidence type="ECO:0000256" key="6">
    <source>
        <dbReference type="ARBA" id="ARBA00023136"/>
    </source>
</evidence>
<protein>
    <recommendedName>
        <fullName evidence="11">Xanthine/uracil permease</fullName>
    </recommendedName>
</protein>
<keyword evidence="4 8" id="KW-0812">Transmembrane</keyword>
<evidence type="ECO:0000256" key="1">
    <source>
        <dbReference type="ARBA" id="ARBA00004127"/>
    </source>
</evidence>
<evidence type="ECO:0008006" key="11">
    <source>
        <dbReference type="Google" id="ProtNLM"/>
    </source>
</evidence>
<dbReference type="EMBL" id="ML995513">
    <property type="protein sequence ID" value="KAF2136744.1"/>
    <property type="molecule type" value="Genomic_DNA"/>
</dbReference>
<sequence length="585" mass="62535">MLDGFKLWVHSANLRVAKSAVGRYFRLENSGHPKERKGAFFFTEIRAGLATFFAMAYIISVNSTVVSQTGGTCVCPPEDMADLCDSNVDYMLCVQEINRDLVTATAAISALTSFAMGLFANMPIALAPGMGLNAYFAYTVVGYHGSGLVPYRIALTAVFLEGFVFVALTLIGLRQWLARAIPASIKLATGVGIGLYLTLIGLAYSAGIGLVTGATETPLELAGCSSGLLRDDGTCPSAAKMRSPTMWIGIFCGGFLTVLLMMYRVKGAIIMGILLVSIISWPRPTSVTYFPYTQTGDSSFDFFKKVVTFHPIGHILNANQWDISGYGGQFGLAFITFLYVDILDTTGTMYSMARFAGFIDERTQDFEGSAIAYLVDAFGISIGSLFGSPPVTAFIESGAGISEGGTTGLTAMTTGVCFFISVFFAPIFASIPPWATGCTLVIVGSLMAKAAKDINWKYMGDAVPAFLTIAVMPFTYSIAYGLIAGILSYTLLNMIAWVVETASGGRIKPLDKEFKDPWTYKLEGGVLPPWLKRALRGKRDFWRADDAERGVVEGHGGTNAGTARASSSTENAAEKVAAPAPKAEA</sequence>
<dbReference type="GO" id="GO:0015853">
    <property type="term" value="P:adenine transport"/>
    <property type="evidence" value="ECO:0007669"/>
    <property type="project" value="TreeGrafter"/>
</dbReference>
<feature type="transmembrane region" description="Helical" evidence="8">
    <location>
        <begin position="246"/>
        <end position="265"/>
    </location>
</feature>
<dbReference type="GO" id="GO:0005345">
    <property type="term" value="F:purine nucleobase transmembrane transporter activity"/>
    <property type="evidence" value="ECO:0007669"/>
    <property type="project" value="TreeGrafter"/>
</dbReference>
<evidence type="ECO:0000256" key="3">
    <source>
        <dbReference type="ARBA" id="ARBA00022448"/>
    </source>
</evidence>
<gene>
    <name evidence="9" type="ORF">K452DRAFT_292174</name>
</gene>
<dbReference type="GO" id="GO:0012505">
    <property type="term" value="C:endomembrane system"/>
    <property type="evidence" value="ECO:0007669"/>
    <property type="project" value="UniProtKB-SubCell"/>
</dbReference>
<feature type="transmembrane region" description="Helical" evidence="8">
    <location>
        <begin position="39"/>
        <end position="59"/>
    </location>
</feature>
<proteinExistence type="inferred from homology"/>
<feature type="region of interest" description="Disordered" evidence="7">
    <location>
        <begin position="552"/>
        <end position="585"/>
    </location>
</feature>
<evidence type="ECO:0000313" key="9">
    <source>
        <dbReference type="EMBL" id="KAF2136744.1"/>
    </source>
</evidence>
<accession>A0A6A6B0K1</accession>
<comment type="similarity">
    <text evidence="2">Belongs to the nucleobase:cation symporter-2 (NCS2) (TC 2.A.40) family. Azg-like subfamily.</text>
</comment>
<evidence type="ECO:0000313" key="10">
    <source>
        <dbReference type="Proteomes" id="UP000799438"/>
    </source>
</evidence>
<dbReference type="GeneID" id="54298813"/>
<evidence type="ECO:0000256" key="2">
    <source>
        <dbReference type="ARBA" id="ARBA00005697"/>
    </source>
</evidence>
<dbReference type="Pfam" id="PF00860">
    <property type="entry name" value="Xan_ur_permease"/>
    <property type="match status" value="1"/>
</dbReference>
<dbReference type="OrthoDB" id="431212at2759"/>
<feature type="transmembrane region" description="Helical" evidence="8">
    <location>
        <begin position="330"/>
        <end position="350"/>
    </location>
</feature>
<evidence type="ECO:0000256" key="5">
    <source>
        <dbReference type="ARBA" id="ARBA00022989"/>
    </source>
</evidence>
<feature type="transmembrane region" description="Helical" evidence="8">
    <location>
        <begin position="407"/>
        <end position="428"/>
    </location>
</feature>
<organism evidence="9 10">
    <name type="scientific">Aplosporella prunicola CBS 121167</name>
    <dbReference type="NCBI Taxonomy" id="1176127"/>
    <lineage>
        <taxon>Eukaryota</taxon>
        <taxon>Fungi</taxon>
        <taxon>Dikarya</taxon>
        <taxon>Ascomycota</taxon>
        <taxon>Pezizomycotina</taxon>
        <taxon>Dothideomycetes</taxon>
        <taxon>Dothideomycetes incertae sedis</taxon>
        <taxon>Botryosphaeriales</taxon>
        <taxon>Aplosporellaceae</taxon>
        <taxon>Aplosporella</taxon>
    </lineage>
</organism>
<dbReference type="Proteomes" id="UP000799438">
    <property type="component" value="Unassembled WGS sequence"/>
</dbReference>
<dbReference type="GO" id="GO:0015854">
    <property type="term" value="P:guanine transport"/>
    <property type="evidence" value="ECO:0007669"/>
    <property type="project" value="TreeGrafter"/>
</dbReference>
<dbReference type="RefSeq" id="XP_033392462.1">
    <property type="nucleotide sequence ID" value="XM_033541317.1"/>
</dbReference>